<keyword evidence="1" id="KW-0812">Transmembrane</keyword>
<dbReference type="OrthoDB" id="5871872at2759"/>
<dbReference type="EMBL" id="JARK01000692">
    <property type="protein sequence ID" value="EYC35266.1"/>
    <property type="molecule type" value="Genomic_DNA"/>
</dbReference>
<keyword evidence="1" id="KW-0472">Membrane</keyword>
<sequence length="183" mass="21165">MESLSDIIHDRMHNQRWFTARGLRSLADATSWSEESLCKVMAGVVFYLLITDSNWIVCNSIAVVVPMLLIYVYPDERPPAENMRVFWIFAFVISAYDRMLEAFPFYYVGKLFALLFLLVEPSCLNERLKKLLNVKVSVILHCDSLYIVCLRSLMTASAASYSRNLTEKAQLLTNREILRRLLL</sequence>
<comment type="caution">
    <text evidence="2">The sequence shown here is derived from an EMBL/GenBank/DDBJ whole genome shotgun (WGS) entry which is preliminary data.</text>
</comment>
<dbReference type="AlphaFoldDB" id="A0A016W6P7"/>
<feature type="transmembrane region" description="Helical" evidence="1">
    <location>
        <begin position="54"/>
        <end position="73"/>
    </location>
</feature>
<proteinExistence type="predicted"/>
<accession>A0A016W6P7</accession>
<evidence type="ECO:0000313" key="3">
    <source>
        <dbReference type="Proteomes" id="UP000024635"/>
    </source>
</evidence>
<name>A0A016W6P7_9BILA</name>
<feature type="transmembrane region" description="Helical" evidence="1">
    <location>
        <begin position="85"/>
        <end position="100"/>
    </location>
</feature>
<organism evidence="2 3">
    <name type="scientific">Ancylostoma ceylanicum</name>
    <dbReference type="NCBI Taxonomy" id="53326"/>
    <lineage>
        <taxon>Eukaryota</taxon>
        <taxon>Metazoa</taxon>
        <taxon>Ecdysozoa</taxon>
        <taxon>Nematoda</taxon>
        <taxon>Chromadorea</taxon>
        <taxon>Rhabditida</taxon>
        <taxon>Rhabditina</taxon>
        <taxon>Rhabditomorpha</taxon>
        <taxon>Strongyloidea</taxon>
        <taxon>Ancylostomatidae</taxon>
        <taxon>Ancylostomatinae</taxon>
        <taxon>Ancylostoma</taxon>
    </lineage>
</organism>
<evidence type="ECO:0000256" key="1">
    <source>
        <dbReference type="SAM" id="Phobius"/>
    </source>
</evidence>
<reference evidence="3" key="1">
    <citation type="journal article" date="2015" name="Nat. Genet.">
        <title>The genome and transcriptome of the zoonotic hookworm Ancylostoma ceylanicum identify infection-specific gene families.</title>
        <authorList>
            <person name="Schwarz E.M."/>
            <person name="Hu Y."/>
            <person name="Antoshechkin I."/>
            <person name="Miller M.M."/>
            <person name="Sternberg P.W."/>
            <person name="Aroian R.V."/>
        </authorList>
    </citation>
    <scope>NUCLEOTIDE SEQUENCE</scope>
    <source>
        <strain evidence="3">HY135</strain>
    </source>
</reference>
<keyword evidence="1" id="KW-1133">Transmembrane helix</keyword>
<dbReference type="Proteomes" id="UP000024635">
    <property type="component" value="Unassembled WGS sequence"/>
</dbReference>
<protein>
    <submittedName>
        <fullName evidence="2">Uncharacterized protein</fullName>
    </submittedName>
</protein>
<gene>
    <name evidence="2" type="primary">Acey_s1092.g3589</name>
    <name evidence="2" type="ORF">Y032_1092g3589</name>
</gene>
<keyword evidence="3" id="KW-1185">Reference proteome</keyword>
<evidence type="ECO:0000313" key="2">
    <source>
        <dbReference type="EMBL" id="EYC35266.1"/>
    </source>
</evidence>